<name>A0A9E7EDL2_9LILI</name>
<keyword evidence="3" id="KW-1185">Reference proteome</keyword>
<feature type="region of interest" description="Disordered" evidence="1">
    <location>
        <begin position="1"/>
        <end position="26"/>
    </location>
</feature>
<evidence type="ECO:0000313" key="2">
    <source>
        <dbReference type="EMBL" id="URD74472.1"/>
    </source>
</evidence>
<evidence type="ECO:0000256" key="1">
    <source>
        <dbReference type="SAM" id="MobiDB-lite"/>
    </source>
</evidence>
<feature type="compositionally biased region" description="Basic and acidic residues" evidence="1">
    <location>
        <begin position="13"/>
        <end position="26"/>
    </location>
</feature>
<dbReference type="Proteomes" id="UP001055439">
    <property type="component" value="Chromosome 1"/>
</dbReference>
<sequence length="93" mass="9969">MPNEPCRATPPSNRRESRGIGAGFDRHTPPICQALRIRCSQGFPKGIGTEHGFDAGKTYGIASIGVRGKDFVCLSTQKKVSVSLPLPDSLNTD</sequence>
<protein>
    <submittedName>
        <fullName evidence="2">Uncharacterized protein</fullName>
    </submittedName>
</protein>
<reference evidence="2" key="1">
    <citation type="submission" date="2022-05" db="EMBL/GenBank/DDBJ databases">
        <title>The Musa troglodytarum L. genome provides insights into the mechanism of non-climacteric behaviour and enrichment of carotenoids.</title>
        <authorList>
            <person name="Wang J."/>
        </authorList>
    </citation>
    <scope>NUCLEOTIDE SEQUENCE</scope>
    <source>
        <tissue evidence="2">Leaf</tissue>
    </source>
</reference>
<organism evidence="2 3">
    <name type="scientific">Musa troglodytarum</name>
    <name type="common">fe'i banana</name>
    <dbReference type="NCBI Taxonomy" id="320322"/>
    <lineage>
        <taxon>Eukaryota</taxon>
        <taxon>Viridiplantae</taxon>
        <taxon>Streptophyta</taxon>
        <taxon>Embryophyta</taxon>
        <taxon>Tracheophyta</taxon>
        <taxon>Spermatophyta</taxon>
        <taxon>Magnoliopsida</taxon>
        <taxon>Liliopsida</taxon>
        <taxon>Zingiberales</taxon>
        <taxon>Musaceae</taxon>
        <taxon>Musa</taxon>
    </lineage>
</organism>
<proteinExistence type="predicted"/>
<evidence type="ECO:0000313" key="3">
    <source>
        <dbReference type="Proteomes" id="UP001055439"/>
    </source>
</evidence>
<accession>A0A9E7EDL2</accession>
<dbReference type="OrthoDB" id="10581333at2759"/>
<gene>
    <name evidence="2" type="ORF">MUK42_34791</name>
</gene>
<dbReference type="EMBL" id="CP097502">
    <property type="protein sequence ID" value="URD74472.1"/>
    <property type="molecule type" value="Genomic_DNA"/>
</dbReference>
<dbReference type="AlphaFoldDB" id="A0A9E7EDL2"/>